<proteinExistence type="inferred from homology"/>
<dbReference type="GO" id="GO:0005506">
    <property type="term" value="F:iron ion binding"/>
    <property type="evidence" value="ECO:0007669"/>
    <property type="project" value="InterPro"/>
</dbReference>
<organism evidence="10 11">
    <name type="scientific">Pseudoneurospora amorphoporcata</name>
    <dbReference type="NCBI Taxonomy" id="241081"/>
    <lineage>
        <taxon>Eukaryota</taxon>
        <taxon>Fungi</taxon>
        <taxon>Dikarya</taxon>
        <taxon>Ascomycota</taxon>
        <taxon>Pezizomycotina</taxon>
        <taxon>Sordariomycetes</taxon>
        <taxon>Sordariomycetidae</taxon>
        <taxon>Sordariales</taxon>
        <taxon>Sordariaceae</taxon>
        <taxon>Pseudoneurospora</taxon>
    </lineage>
</organism>
<dbReference type="CDD" id="cd00302">
    <property type="entry name" value="cytochrome_P450"/>
    <property type="match status" value="1"/>
</dbReference>
<protein>
    <submittedName>
        <fullName evidence="10">Cytochrome P450 monooxygenase</fullName>
    </submittedName>
</protein>
<evidence type="ECO:0000313" key="10">
    <source>
        <dbReference type="EMBL" id="KAK3952695.1"/>
    </source>
</evidence>
<reference evidence="10" key="1">
    <citation type="journal article" date="2023" name="Mol. Phylogenet. Evol.">
        <title>Genome-scale phylogeny and comparative genomics of the fungal order Sordariales.</title>
        <authorList>
            <person name="Hensen N."/>
            <person name="Bonometti L."/>
            <person name="Westerberg I."/>
            <person name="Brannstrom I.O."/>
            <person name="Guillou S."/>
            <person name="Cros-Aarteil S."/>
            <person name="Calhoun S."/>
            <person name="Haridas S."/>
            <person name="Kuo A."/>
            <person name="Mondo S."/>
            <person name="Pangilinan J."/>
            <person name="Riley R."/>
            <person name="LaButti K."/>
            <person name="Andreopoulos B."/>
            <person name="Lipzen A."/>
            <person name="Chen C."/>
            <person name="Yan M."/>
            <person name="Daum C."/>
            <person name="Ng V."/>
            <person name="Clum A."/>
            <person name="Steindorff A."/>
            <person name="Ohm R.A."/>
            <person name="Martin F."/>
            <person name="Silar P."/>
            <person name="Natvig D.O."/>
            <person name="Lalanne C."/>
            <person name="Gautier V."/>
            <person name="Ament-Velasquez S.L."/>
            <person name="Kruys A."/>
            <person name="Hutchinson M.I."/>
            <person name="Powell A.J."/>
            <person name="Barry K."/>
            <person name="Miller A.N."/>
            <person name="Grigoriev I.V."/>
            <person name="Debuchy R."/>
            <person name="Gladieux P."/>
            <person name="Hiltunen Thoren M."/>
            <person name="Johannesson H."/>
        </authorList>
    </citation>
    <scope>NUCLEOTIDE SEQUENCE</scope>
    <source>
        <strain evidence="10">CBS 626.80</strain>
    </source>
</reference>
<dbReference type="Gene3D" id="1.10.630.10">
    <property type="entry name" value="Cytochrome P450"/>
    <property type="match status" value="1"/>
</dbReference>
<dbReference type="Proteomes" id="UP001303222">
    <property type="component" value="Unassembled WGS sequence"/>
</dbReference>
<feature type="binding site" description="axial binding residue" evidence="9">
    <location>
        <position position="495"/>
    </location>
    <ligand>
        <name>heme</name>
        <dbReference type="ChEBI" id="CHEBI:30413"/>
    </ligand>
    <ligandPart>
        <name>Fe</name>
        <dbReference type="ChEBI" id="CHEBI:18248"/>
    </ligandPart>
</feature>
<comment type="pathway">
    <text evidence="2">Antibiotic biosynthesis.</text>
</comment>
<dbReference type="EMBL" id="MU859119">
    <property type="protein sequence ID" value="KAK3952695.1"/>
    <property type="molecule type" value="Genomic_DNA"/>
</dbReference>
<dbReference type="GO" id="GO:0020037">
    <property type="term" value="F:heme binding"/>
    <property type="evidence" value="ECO:0007669"/>
    <property type="project" value="InterPro"/>
</dbReference>
<keyword evidence="7 10" id="KW-0503">Monooxygenase</keyword>
<keyword evidence="11" id="KW-1185">Reference proteome</keyword>
<evidence type="ECO:0000256" key="6">
    <source>
        <dbReference type="ARBA" id="ARBA00023004"/>
    </source>
</evidence>
<evidence type="ECO:0000256" key="5">
    <source>
        <dbReference type="ARBA" id="ARBA00022723"/>
    </source>
</evidence>
<reference evidence="10" key="2">
    <citation type="submission" date="2023-06" db="EMBL/GenBank/DDBJ databases">
        <authorList>
            <consortium name="Lawrence Berkeley National Laboratory"/>
            <person name="Mondo S.J."/>
            <person name="Hensen N."/>
            <person name="Bonometti L."/>
            <person name="Westerberg I."/>
            <person name="Brannstrom I.O."/>
            <person name="Guillou S."/>
            <person name="Cros-Aarteil S."/>
            <person name="Calhoun S."/>
            <person name="Haridas S."/>
            <person name="Kuo A."/>
            <person name="Pangilinan J."/>
            <person name="Riley R."/>
            <person name="Labutti K."/>
            <person name="Andreopoulos B."/>
            <person name="Lipzen A."/>
            <person name="Chen C."/>
            <person name="Yanf M."/>
            <person name="Daum C."/>
            <person name="Ng V."/>
            <person name="Clum A."/>
            <person name="Steindorff A."/>
            <person name="Ohm R."/>
            <person name="Martin F."/>
            <person name="Silar P."/>
            <person name="Natvig D."/>
            <person name="Lalanne C."/>
            <person name="Gautier V."/>
            <person name="Ament-Velasquez S.L."/>
            <person name="Kruys A."/>
            <person name="Hutchinson M.I."/>
            <person name="Powell A.J."/>
            <person name="Barry K."/>
            <person name="Miller A.N."/>
            <person name="Grigoriev I.V."/>
            <person name="Debuchy R."/>
            <person name="Gladieux P."/>
            <person name="Thoren M.H."/>
            <person name="Johannesson H."/>
        </authorList>
    </citation>
    <scope>NUCLEOTIDE SEQUENCE</scope>
    <source>
        <strain evidence="10">CBS 626.80</strain>
    </source>
</reference>
<dbReference type="InterPro" id="IPR050121">
    <property type="entry name" value="Cytochrome_P450_monoxygenase"/>
</dbReference>
<evidence type="ECO:0000256" key="1">
    <source>
        <dbReference type="ARBA" id="ARBA00001971"/>
    </source>
</evidence>
<dbReference type="GO" id="GO:0016705">
    <property type="term" value="F:oxidoreductase activity, acting on paired donors, with incorporation or reduction of molecular oxygen"/>
    <property type="evidence" value="ECO:0007669"/>
    <property type="project" value="InterPro"/>
</dbReference>
<dbReference type="PANTHER" id="PTHR24305">
    <property type="entry name" value="CYTOCHROME P450"/>
    <property type="match status" value="1"/>
</dbReference>
<evidence type="ECO:0000256" key="9">
    <source>
        <dbReference type="PIRSR" id="PIRSR602403-1"/>
    </source>
</evidence>
<accession>A0AAN6NVK6</accession>
<comment type="cofactor">
    <cofactor evidence="1 9">
        <name>heme</name>
        <dbReference type="ChEBI" id="CHEBI:30413"/>
    </cofactor>
</comment>
<keyword evidence="5 9" id="KW-0479">Metal-binding</keyword>
<name>A0AAN6NVK6_9PEZI</name>
<comment type="similarity">
    <text evidence="3">Belongs to the cytochrome P450 family.</text>
</comment>
<dbReference type="InterPro" id="IPR036396">
    <property type="entry name" value="Cyt_P450_sf"/>
</dbReference>
<dbReference type="GO" id="GO:0004497">
    <property type="term" value="F:monooxygenase activity"/>
    <property type="evidence" value="ECO:0007669"/>
    <property type="project" value="UniProtKB-KW"/>
</dbReference>
<dbReference type="InterPro" id="IPR002403">
    <property type="entry name" value="Cyt_P450_E_grp-IV"/>
</dbReference>
<dbReference type="PRINTS" id="PR00465">
    <property type="entry name" value="EP450IV"/>
</dbReference>
<keyword evidence="4 9" id="KW-0349">Heme</keyword>
<dbReference type="GO" id="GO:0017000">
    <property type="term" value="P:antibiotic biosynthetic process"/>
    <property type="evidence" value="ECO:0007669"/>
    <property type="project" value="UniProtKB-KW"/>
</dbReference>
<keyword evidence="8" id="KW-0045">Antibiotic biosynthesis</keyword>
<dbReference type="AlphaFoldDB" id="A0AAN6NVK6"/>
<dbReference type="PRINTS" id="PR00385">
    <property type="entry name" value="P450"/>
</dbReference>
<evidence type="ECO:0000313" key="11">
    <source>
        <dbReference type="Proteomes" id="UP001303222"/>
    </source>
</evidence>
<evidence type="ECO:0000256" key="2">
    <source>
        <dbReference type="ARBA" id="ARBA00004792"/>
    </source>
</evidence>
<dbReference type="SUPFAM" id="SSF48264">
    <property type="entry name" value="Cytochrome P450"/>
    <property type="match status" value="1"/>
</dbReference>
<dbReference type="FunFam" id="1.10.630.10:FF:000090">
    <property type="entry name" value="Cytochrome P450 monooxygenase"/>
    <property type="match status" value="1"/>
</dbReference>
<dbReference type="PANTHER" id="PTHR24305:SF218">
    <property type="entry name" value="P450, PUTATIVE (EUROFUNG)-RELATED"/>
    <property type="match status" value="1"/>
</dbReference>
<evidence type="ECO:0000256" key="3">
    <source>
        <dbReference type="ARBA" id="ARBA00010617"/>
    </source>
</evidence>
<keyword evidence="7 10" id="KW-0560">Oxidoreductase</keyword>
<sequence>MSSQTFFLVGDEPSTTARGIVVDPKWKLDELKRAVGLAHHVAQPTGITFHLDTDHESPALTTVESVLSAPGPVACRIDGNPVRSPQGPEGLPIVGSYYEIFPDHLANHYRLFRKYGHVIKTTNMGRVNYLTDDPAVALVASAESAYFTKKITPEHPLSGIKDNSAVFIGDTETENWRLAHKFIPPAMGPKAVRHYTPLMQDCVRSSFKVFDELDARGEAWNVYQYMVKLASQTVGKFVMGFDYHHFDAVDSPVHPIVTNFVYVLALNKKVTARGGWYQHLPFGDPAKLKELRRLTYAQLAEAIDAAPASGIGNLPLNEAAVKASCVADYLVNAVDENGQHFPKSLILSNMLVVNGAGYTTTSTLLTWCIYALVTYPQMQDRLLQELIDYGISNDTQWDPDLAHSLPFLDAFIKETQRLHNPSFQPARTTKTEVVVPGGFRLPESAIVITHLHAIHTNPEHWRDPFRFDPDRWDTDEVKARHRGAYIPFTAGPRSCIGFNFALLEIKILLSELVYRYKFTREGFEAIEYDPEFQLIRPLNFYAIAKRRTEWPAKSAA</sequence>
<keyword evidence="6 9" id="KW-0408">Iron</keyword>
<dbReference type="InterPro" id="IPR001128">
    <property type="entry name" value="Cyt_P450"/>
</dbReference>
<comment type="caution">
    <text evidence="10">The sequence shown here is derived from an EMBL/GenBank/DDBJ whole genome shotgun (WGS) entry which is preliminary data.</text>
</comment>
<evidence type="ECO:0000256" key="7">
    <source>
        <dbReference type="ARBA" id="ARBA00023033"/>
    </source>
</evidence>
<gene>
    <name evidence="10" type="ORF">QBC32DRAFT_259579</name>
</gene>
<evidence type="ECO:0000256" key="8">
    <source>
        <dbReference type="ARBA" id="ARBA00023194"/>
    </source>
</evidence>
<evidence type="ECO:0000256" key="4">
    <source>
        <dbReference type="ARBA" id="ARBA00022617"/>
    </source>
</evidence>
<dbReference type="Pfam" id="PF00067">
    <property type="entry name" value="p450"/>
    <property type="match status" value="1"/>
</dbReference>